<gene>
    <name evidence="1" type="ORF">CBW46_010100</name>
</gene>
<accession>A0A2W1NNI9</accession>
<proteinExistence type="predicted"/>
<organism evidence="1 2">
    <name type="scientific">Paenibacillus xerothermodurans</name>
    <dbReference type="NCBI Taxonomy" id="1977292"/>
    <lineage>
        <taxon>Bacteria</taxon>
        <taxon>Bacillati</taxon>
        <taxon>Bacillota</taxon>
        <taxon>Bacilli</taxon>
        <taxon>Bacillales</taxon>
        <taxon>Paenibacillaceae</taxon>
        <taxon>Paenibacillus</taxon>
    </lineage>
</organism>
<dbReference type="Proteomes" id="UP000214746">
    <property type="component" value="Unassembled WGS sequence"/>
</dbReference>
<dbReference type="Gene3D" id="2.115.10.20">
    <property type="entry name" value="Glycosyl hydrolase domain, family 43"/>
    <property type="match status" value="1"/>
</dbReference>
<comment type="caution">
    <text evidence="1">The sequence shown here is derived from an EMBL/GenBank/DDBJ whole genome shotgun (WGS) entry which is preliminary data.</text>
</comment>
<evidence type="ECO:0000313" key="1">
    <source>
        <dbReference type="EMBL" id="PZE21025.1"/>
    </source>
</evidence>
<dbReference type="EMBL" id="NHRJ02000004">
    <property type="protein sequence ID" value="PZE21025.1"/>
    <property type="molecule type" value="Genomic_DNA"/>
</dbReference>
<dbReference type="SUPFAM" id="SSF75005">
    <property type="entry name" value="Arabinanase/levansucrase/invertase"/>
    <property type="match status" value="1"/>
</dbReference>
<name>A0A2W1NNI9_PAEXE</name>
<keyword evidence="2" id="KW-1185">Reference proteome</keyword>
<sequence>MPRADFAASRPRSMWTADLGEGTFQNPVIHADYSDPDGNAYLVHAFAHSPSGIKHKLQLCRMSADGRNLLDEGVMVCDGTTKHPTLEGPKMYKRNGYSLPKQIRSA</sequence>
<protein>
    <submittedName>
        <fullName evidence="1">Uncharacterized protein</fullName>
    </submittedName>
</protein>
<dbReference type="InterPro" id="IPR023296">
    <property type="entry name" value="Glyco_hydro_beta-prop_sf"/>
</dbReference>
<dbReference type="AlphaFoldDB" id="A0A2W1NNI9"/>
<dbReference type="OrthoDB" id="9801455at2"/>
<reference evidence="1" key="1">
    <citation type="submission" date="2018-06" db="EMBL/GenBank/DDBJ databases">
        <title>Paenibacillus xerothermodurans sp. nov. an extremely dry heat resistant spore forming bacterium isolated from the soil of Cape Canaveral, Florida.</title>
        <authorList>
            <person name="Seuylemezian A."/>
            <person name="Kaur N."/>
            <person name="Patil P."/>
            <person name="Patil P."/>
            <person name="Mayilraj S."/>
            <person name="Vaishampayan P."/>
        </authorList>
    </citation>
    <scope>NUCLEOTIDE SEQUENCE [LARGE SCALE GENOMIC DNA]</scope>
    <source>
        <strain evidence="1">ATCC 27380</strain>
    </source>
</reference>
<evidence type="ECO:0000313" key="2">
    <source>
        <dbReference type="Proteomes" id="UP000214746"/>
    </source>
</evidence>